<evidence type="ECO:0000313" key="4">
    <source>
        <dbReference type="Proteomes" id="UP000298030"/>
    </source>
</evidence>
<gene>
    <name evidence="3" type="ORF">FA13DRAFT_1791389</name>
</gene>
<evidence type="ECO:0000256" key="1">
    <source>
        <dbReference type="SAM" id="MobiDB-lite"/>
    </source>
</evidence>
<reference evidence="3 4" key="1">
    <citation type="journal article" date="2019" name="Nat. Ecol. Evol.">
        <title>Megaphylogeny resolves global patterns of mushroom evolution.</title>
        <authorList>
            <person name="Varga T."/>
            <person name="Krizsan K."/>
            <person name="Foldi C."/>
            <person name="Dima B."/>
            <person name="Sanchez-Garcia M."/>
            <person name="Sanchez-Ramirez S."/>
            <person name="Szollosi G.J."/>
            <person name="Szarkandi J.G."/>
            <person name="Papp V."/>
            <person name="Albert L."/>
            <person name="Andreopoulos W."/>
            <person name="Angelini C."/>
            <person name="Antonin V."/>
            <person name="Barry K.W."/>
            <person name="Bougher N.L."/>
            <person name="Buchanan P."/>
            <person name="Buyck B."/>
            <person name="Bense V."/>
            <person name="Catcheside P."/>
            <person name="Chovatia M."/>
            <person name="Cooper J."/>
            <person name="Damon W."/>
            <person name="Desjardin D."/>
            <person name="Finy P."/>
            <person name="Geml J."/>
            <person name="Haridas S."/>
            <person name="Hughes K."/>
            <person name="Justo A."/>
            <person name="Karasinski D."/>
            <person name="Kautmanova I."/>
            <person name="Kiss B."/>
            <person name="Kocsube S."/>
            <person name="Kotiranta H."/>
            <person name="LaButti K.M."/>
            <person name="Lechner B.E."/>
            <person name="Liimatainen K."/>
            <person name="Lipzen A."/>
            <person name="Lukacs Z."/>
            <person name="Mihaltcheva S."/>
            <person name="Morgado L.N."/>
            <person name="Niskanen T."/>
            <person name="Noordeloos M.E."/>
            <person name="Ohm R.A."/>
            <person name="Ortiz-Santana B."/>
            <person name="Ovrebo C."/>
            <person name="Racz N."/>
            <person name="Riley R."/>
            <person name="Savchenko A."/>
            <person name="Shiryaev A."/>
            <person name="Soop K."/>
            <person name="Spirin V."/>
            <person name="Szebenyi C."/>
            <person name="Tomsovsky M."/>
            <person name="Tulloss R.E."/>
            <person name="Uehling J."/>
            <person name="Grigoriev I.V."/>
            <person name="Vagvolgyi C."/>
            <person name="Papp T."/>
            <person name="Martin F.M."/>
            <person name="Miettinen O."/>
            <person name="Hibbett D.S."/>
            <person name="Nagy L.G."/>
        </authorList>
    </citation>
    <scope>NUCLEOTIDE SEQUENCE [LARGE SCALE GENOMIC DNA]</scope>
    <source>
        <strain evidence="3 4">FP101781</strain>
    </source>
</reference>
<feature type="region of interest" description="Disordered" evidence="1">
    <location>
        <begin position="450"/>
        <end position="469"/>
    </location>
</feature>
<keyword evidence="4" id="KW-1185">Reference proteome</keyword>
<accession>A0A4Y7TCF4</accession>
<dbReference type="AlphaFoldDB" id="A0A4Y7TCF4"/>
<organism evidence="3 4">
    <name type="scientific">Coprinellus micaceus</name>
    <name type="common">Glistening ink-cap mushroom</name>
    <name type="synonym">Coprinus micaceus</name>
    <dbReference type="NCBI Taxonomy" id="71717"/>
    <lineage>
        <taxon>Eukaryota</taxon>
        <taxon>Fungi</taxon>
        <taxon>Dikarya</taxon>
        <taxon>Basidiomycota</taxon>
        <taxon>Agaricomycotina</taxon>
        <taxon>Agaricomycetes</taxon>
        <taxon>Agaricomycetidae</taxon>
        <taxon>Agaricales</taxon>
        <taxon>Agaricineae</taxon>
        <taxon>Psathyrellaceae</taxon>
        <taxon>Coprinellus</taxon>
    </lineage>
</organism>
<dbReference type="STRING" id="71717.A0A4Y7TCF4"/>
<protein>
    <submittedName>
        <fullName evidence="3">Uncharacterized protein</fullName>
    </submittedName>
</protein>
<name>A0A4Y7TCF4_COPMI</name>
<comment type="caution">
    <text evidence="3">The sequence shown here is derived from an EMBL/GenBank/DDBJ whole genome shotgun (WGS) entry which is preliminary data.</text>
</comment>
<dbReference type="OrthoDB" id="5570013at2759"/>
<dbReference type="EMBL" id="QPFP01000018">
    <property type="protein sequence ID" value="TEB31608.1"/>
    <property type="molecule type" value="Genomic_DNA"/>
</dbReference>
<feature type="transmembrane region" description="Helical" evidence="2">
    <location>
        <begin position="54"/>
        <end position="73"/>
    </location>
</feature>
<evidence type="ECO:0000313" key="3">
    <source>
        <dbReference type="EMBL" id="TEB31608.1"/>
    </source>
</evidence>
<dbReference type="Proteomes" id="UP000298030">
    <property type="component" value="Unassembled WGS sequence"/>
</dbReference>
<keyword evidence="2" id="KW-0812">Transmembrane</keyword>
<evidence type="ECO:0000256" key="2">
    <source>
        <dbReference type="SAM" id="Phobius"/>
    </source>
</evidence>
<sequence>MVRLFGEEKAPLLERYTDDIESPKPTSDADEAATLEALRAAEVARRRRRCRRRFFHFFALTLIAAAFIGVRHYKRWGKTNISRFFPEDEPHKLPVVPGVTLEHCTDWKEDGKGPGATVFESGDGYYIPPRDKRPAPSRKPFKKSKFRAITSHAEFELDADKPLYFVSRGSFAFGSLTVLQSEDESTEIKTTVTVTTDEHDHSNSEHWHQQFLDVIRVCKIKKDGDSEATGVGIFTPEWHHKGPHRGRHHHHSGKFHVIVQLPKSAEPLTLESLETDMPIFSQTLTTGEGAVLYGKLHLQGALAPIGALDASGENVTVRTSNAPIEGNFRASRSIVLQTENAPINVAVELENANSTQPSTASLHTSNAPITSRNTLTATKWSEDNTGSFNVFTGTANSKIHLTFPSAPINSTLGLTADTSLGNIDVSLHPTYEGEFSLATSLAKADVLVGEGEADPEGKDRKRSALTHPMRSEVSGETWWGEYKGKQKHWGNVKLRTALSPVTLRFNGGA</sequence>
<proteinExistence type="predicted"/>
<keyword evidence="2" id="KW-1133">Transmembrane helix</keyword>
<keyword evidence="2" id="KW-0472">Membrane</keyword>